<evidence type="ECO:0000256" key="8">
    <source>
        <dbReference type="SAM" id="MobiDB-lite"/>
    </source>
</evidence>
<dbReference type="InterPro" id="IPR003439">
    <property type="entry name" value="ABC_transporter-like_ATP-bd"/>
</dbReference>
<reference evidence="11" key="2">
    <citation type="submission" date="2020-09" db="EMBL/GenBank/DDBJ databases">
        <authorList>
            <person name="Sun Q."/>
            <person name="Zhou Y."/>
        </authorList>
    </citation>
    <scope>NUCLEOTIDE SEQUENCE</scope>
    <source>
        <strain evidence="11">CGMCC 1.12785</strain>
    </source>
</reference>
<feature type="domain" description="CBS" evidence="10">
    <location>
        <begin position="277"/>
        <end position="333"/>
    </location>
</feature>
<dbReference type="InterPro" id="IPR017871">
    <property type="entry name" value="ABC_transporter-like_CS"/>
</dbReference>
<keyword evidence="4 11" id="KW-0067">ATP-binding</keyword>
<dbReference type="Pfam" id="PF00005">
    <property type="entry name" value="ABC_tran"/>
    <property type="match status" value="1"/>
</dbReference>
<dbReference type="PROSITE" id="PS00211">
    <property type="entry name" value="ABC_TRANSPORTER_1"/>
    <property type="match status" value="1"/>
</dbReference>
<accession>A0A8J2TZ55</accession>
<dbReference type="CDD" id="cd03294">
    <property type="entry name" value="ABC_Pro_Gly_Betaine"/>
    <property type="match status" value="1"/>
</dbReference>
<dbReference type="InterPro" id="IPR005892">
    <property type="entry name" value="Gly-betaine_transp_ATP-bd"/>
</dbReference>
<dbReference type="InterPro" id="IPR027417">
    <property type="entry name" value="P-loop_NTPase"/>
</dbReference>
<name>A0A8J2TZ55_9MICO</name>
<dbReference type="PANTHER" id="PTHR43869:SF1">
    <property type="entry name" value="GLYCINE BETAINE_PROLINE BETAINE TRANSPORT SYSTEM ATP-BINDING PROTEIN PROV"/>
    <property type="match status" value="1"/>
</dbReference>
<dbReference type="PANTHER" id="PTHR43869">
    <property type="entry name" value="GLYCINE BETAINE/PROLINE BETAINE TRANSPORT SYSTEM ATP-BINDING PROTEIN PROV"/>
    <property type="match status" value="1"/>
</dbReference>
<feature type="region of interest" description="Disordered" evidence="8">
    <location>
        <begin position="407"/>
        <end position="470"/>
    </location>
</feature>
<dbReference type="GO" id="GO:0006970">
    <property type="term" value="P:response to osmotic stress"/>
    <property type="evidence" value="ECO:0007669"/>
    <property type="project" value="UniProtKB-ARBA"/>
</dbReference>
<dbReference type="NCBIfam" id="TIGR01186">
    <property type="entry name" value="proV"/>
    <property type="match status" value="1"/>
</dbReference>
<evidence type="ECO:0000256" key="1">
    <source>
        <dbReference type="ARBA" id="ARBA00005417"/>
    </source>
</evidence>
<dbReference type="EMBL" id="BMFY01000010">
    <property type="protein sequence ID" value="GGA19409.1"/>
    <property type="molecule type" value="Genomic_DNA"/>
</dbReference>
<dbReference type="SMART" id="SM00382">
    <property type="entry name" value="AAA"/>
    <property type="match status" value="1"/>
</dbReference>
<dbReference type="PROSITE" id="PS50893">
    <property type="entry name" value="ABC_TRANSPORTER_2"/>
    <property type="match status" value="1"/>
</dbReference>
<evidence type="ECO:0000313" key="12">
    <source>
        <dbReference type="Proteomes" id="UP000616114"/>
    </source>
</evidence>
<dbReference type="InterPro" id="IPR046342">
    <property type="entry name" value="CBS_dom_sf"/>
</dbReference>
<keyword evidence="12" id="KW-1185">Reference proteome</keyword>
<evidence type="ECO:0000313" key="11">
    <source>
        <dbReference type="EMBL" id="GGA19409.1"/>
    </source>
</evidence>
<evidence type="ECO:0000256" key="7">
    <source>
        <dbReference type="PROSITE-ProRule" id="PRU00703"/>
    </source>
</evidence>
<dbReference type="InterPro" id="IPR000644">
    <property type="entry name" value="CBS_dom"/>
</dbReference>
<keyword evidence="2" id="KW-0813">Transport</keyword>
<dbReference type="Proteomes" id="UP000616114">
    <property type="component" value="Unassembled WGS sequence"/>
</dbReference>
<keyword evidence="6 7" id="KW-0129">CBS domain</keyword>
<dbReference type="Gene3D" id="3.40.50.300">
    <property type="entry name" value="P-loop containing nucleotide triphosphate hydrolases"/>
    <property type="match status" value="1"/>
</dbReference>
<dbReference type="InterPro" id="IPR051921">
    <property type="entry name" value="ABC_osmolyte_uptake_ATP-bind"/>
</dbReference>
<dbReference type="RefSeq" id="WP_188551057.1">
    <property type="nucleotide sequence ID" value="NZ_BMFY01000010.1"/>
</dbReference>
<evidence type="ECO:0000259" key="9">
    <source>
        <dbReference type="PROSITE" id="PS50893"/>
    </source>
</evidence>
<evidence type="ECO:0000256" key="2">
    <source>
        <dbReference type="ARBA" id="ARBA00022448"/>
    </source>
</evidence>
<dbReference type="SUPFAM" id="SSF52540">
    <property type="entry name" value="P-loop containing nucleoside triphosphate hydrolases"/>
    <property type="match status" value="1"/>
</dbReference>
<reference evidence="11" key="1">
    <citation type="journal article" date="2014" name="Int. J. Syst. Evol. Microbiol.">
        <title>Complete genome sequence of Corynebacterium casei LMG S-19264T (=DSM 44701T), isolated from a smear-ripened cheese.</title>
        <authorList>
            <consortium name="US DOE Joint Genome Institute (JGI-PGF)"/>
            <person name="Walter F."/>
            <person name="Albersmeier A."/>
            <person name="Kalinowski J."/>
            <person name="Ruckert C."/>
        </authorList>
    </citation>
    <scope>NUCLEOTIDE SEQUENCE</scope>
    <source>
        <strain evidence="11">CGMCC 1.12785</strain>
    </source>
</reference>
<dbReference type="GO" id="GO:0031460">
    <property type="term" value="P:glycine betaine transport"/>
    <property type="evidence" value="ECO:0007669"/>
    <property type="project" value="InterPro"/>
</dbReference>
<dbReference type="Pfam" id="PF00571">
    <property type="entry name" value="CBS"/>
    <property type="match status" value="1"/>
</dbReference>
<evidence type="ECO:0000256" key="3">
    <source>
        <dbReference type="ARBA" id="ARBA00022741"/>
    </source>
</evidence>
<comment type="similarity">
    <text evidence="1">Belongs to the ABC transporter superfamily.</text>
</comment>
<dbReference type="Gene3D" id="3.10.580.10">
    <property type="entry name" value="CBS-domain"/>
    <property type="match status" value="1"/>
</dbReference>
<keyword evidence="3" id="KW-0547">Nucleotide-binding</keyword>
<dbReference type="GO" id="GO:0016020">
    <property type="term" value="C:membrane"/>
    <property type="evidence" value="ECO:0007669"/>
    <property type="project" value="InterPro"/>
</dbReference>
<evidence type="ECO:0000256" key="5">
    <source>
        <dbReference type="ARBA" id="ARBA00022970"/>
    </source>
</evidence>
<evidence type="ECO:0000256" key="4">
    <source>
        <dbReference type="ARBA" id="ARBA00022840"/>
    </source>
</evidence>
<dbReference type="FunFam" id="3.40.50.300:FF:000201">
    <property type="entry name" value="Glycine betaine/L-proline ABC transporter ATP-binding protein"/>
    <property type="match status" value="1"/>
</dbReference>
<evidence type="ECO:0000256" key="6">
    <source>
        <dbReference type="ARBA" id="ARBA00023122"/>
    </source>
</evidence>
<organism evidence="11 12">
    <name type="scientific">Sediminivirga luteola</name>
    <dbReference type="NCBI Taxonomy" id="1774748"/>
    <lineage>
        <taxon>Bacteria</taxon>
        <taxon>Bacillati</taxon>
        <taxon>Actinomycetota</taxon>
        <taxon>Actinomycetes</taxon>
        <taxon>Micrococcales</taxon>
        <taxon>Brevibacteriaceae</taxon>
        <taxon>Sediminivirga</taxon>
    </lineage>
</organism>
<proteinExistence type="inferred from homology"/>
<dbReference type="AlphaFoldDB" id="A0A8J2TZ55"/>
<gene>
    <name evidence="11" type="ORF">GCM10011333_23150</name>
</gene>
<protein>
    <submittedName>
        <fullName evidence="11">Glycine/betaine ABC transporter ATP-binding protein</fullName>
    </submittedName>
</protein>
<comment type="caution">
    <text evidence="11">The sequence shown here is derived from an EMBL/GenBank/DDBJ whole genome shotgun (WGS) entry which is preliminary data.</text>
</comment>
<keyword evidence="5" id="KW-0029">Amino-acid transport</keyword>
<dbReference type="GO" id="GO:0005524">
    <property type="term" value="F:ATP binding"/>
    <property type="evidence" value="ECO:0007669"/>
    <property type="project" value="UniProtKB-KW"/>
</dbReference>
<evidence type="ECO:0000259" key="10">
    <source>
        <dbReference type="PROSITE" id="PS51371"/>
    </source>
</evidence>
<sequence length="470" mass="51140">MSHIEASHVYKVFGKREQEVVKRLEAGADRKDLTQLGTAAVIDASFSVEPGEIFVVMGLSGSGKSTLIRTINGLWKPTTGSIKIMGSDIAKMDARTLRATRRDKISMVFQHFALLPHRTVRENAAYGLEMQKVPKAERMERADTWLDTVGLGGWGDKYPHQLSGGMRQRVGLARALAAETDILLMDEAFSALDPLIRREMQEQLIELQETLSKTIVFITHDLNEAMFLGDRIAVMRDGRIVQIGTSEEILTEPANDYVAQFVQDVDRTRVLTAGSVMERPNAVVQSNVGPRVALHTMQEQKVAALLVTDRHRKLLGLVRDRQVVRAAREGQKSITPLIETKDVLRVNENDPLSSLFAPASSSIVPLAVTDDKERLIGVIPRVALLQTMASIGPDTGEIPVIDDSGELHAGEKVNGDHGAGQAQASPQDLAAEAVPQEDLGADESLTGPAPGLEDDAASDATATERKEDGL</sequence>
<dbReference type="GO" id="GO:0006865">
    <property type="term" value="P:amino acid transport"/>
    <property type="evidence" value="ECO:0007669"/>
    <property type="project" value="UniProtKB-KW"/>
</dbReference>
<dbReference type="GO" id="GO:0016887">
    <property type="term" value="F:ATP hydrolysis activity"/>
    <property type="evidence" value="ECO:0007669"/>
    <property type="project" value="InterPro"/>
</dbReference>
<feature type="domain" description="ABC transporter" evidence="9">
    <location>
        <begin position="15"/>
        <end position="262"/>
    </location>
</feature>
<dbReference type="SUPFAM" id="SSF54631">
    <property type="entry name" value="CBS-domain pair"/>
    <property type="match status" value="1"/>
</dbReference>
<dbReference type="PROSITE" id="PS51371">
    <property type="entry name" value="CBS"/>
    <property type="match status" value="1"/>
</dbReference>
<dbReference type="InterPro" id="IPR003593">
    <property type="entry name" value="AAA+_ATPase"/>
</dbReference>